<evidence type="ECO:0000313" key="11">
    <source>
        <dbReference type="EMBL" id="NCU52821.1"/>
    </source>
</evidence>
<feature type="transmembrane region" description="Helical" evidence="9">
    <location>
        <begin position="156"/>
        <end position="175"/>
    </location>
</feature>
<dbReference type="InterPro" id="IPR010065">
    <property type="entry name" value="AA_ABC_transptr_permease_3TM"/>
</dbReference>
<comment type="similarity">
    <text evidence="2">Belongs to the binding-protein-dependent transport system permease family. HisMQ subfamily.</text>
</comment>
<sequence>MFLNSEFKTNLKKNLQLSNLIPQILLLLFFFFIIYYFANNAQVNMKARNMSSGFDFLGTNSGFDIQFSLIDYDGSSSYGRAYLVGLLNTLLVAFFGIFFATILGFIIGISRLSSNWIINRLSLIYVELFRNLPLILQIFFWYFTVLRSLPSTEKSLIIFNFLIINLQGFYIPKFIFTNSQYIFYGIIFSLFTILLIKYYANKMFYEYAKVIPVFKISLLLIILFPIIFSFIGGVKINIEYPKLVKNFGIFNYLGGIKLIPEFLALVFSLSLYTSAFIAENVRAGILAINKGQKEAAKSLGLNNSQSLNLIVIPQALRVIIPPTTNQYLNLTKNSSLAAAIGYPDLTGAFAGTALSQTGKAIEIIFIVMMTYLTISLFISIILNWYNKKIALVER</sequence>
<reference evidence="11" key="1">
    <citation type="submission" date="2018-10" db="EMBL/GenBank/DDBJ databases">
        <title>Iterative Subtractive Binning of Freshwater Chronoseries Metagenomes Recovers Nearly Complete Genomes from over Four Hundred Novel Species.</title>
        <authorList>
            <person name="Rodriguez-R L.M."/>
            <person name="Tsementzi D."/>
            <person name="Luo C."/>
            <person name="Konstantinidis K.T."/>
        </authorList>
    </citation>
    <scope>NUCLEOTIDE SEQUENCE</scope>
    <source>
        <strain evidence="11">WB8_2A_004</strain>
    </source>
</reference>
<evidence type="ECO:0000256" key="3">
    <source>
        <dbReference type="ARBA" id="ARBA00022448"/>
    </source>
</evidence>
<comment type="subcellular location">
    <subcellularLocation>
        <location evidence="1">Cell inner membrane</location>
        <topology evidence="1">Multi-pass membrane protein</topology>
    </subcellularLocation>
    <subcellularLocation>
        <location evidence="9">Cell membrane</location>
        <topology evidence="9">Multi-pass membrane protein</topology>
    </subcellularLocation>
</comment>
<comment type="caution">
    <text evidence="11">The sequence shown here is derived from an EMBL/GenBank/DDBJ whole genome shotgun (WGS) entry which is preliminary data.</text>
</comment>
<keyword evidence="3 9" id="KW-0813">Transport</keyword>
<accession>A0A966M358</accession>
<feature type="transmembrane region" description="Helical" evidence="9">
    <location>
        <begin position="181"/>
        <end position="200"/>
    </location>
</feature>
<proteinExistence type="inferred from homology"/>
<feature type="domain" description="ABC transmembrane type-1" evidence="10">
    <location>
        <begin position="86"/>
        <end position="382"/>
    </location>
</feature>
<evidence type="ECO:0000259" key="10">
    <source>
        <dbReference type="PROSITE" id="PS50928"/>
    </source>
</evidence>
<keyword evidence="4" id="KW-1003">Cell membrane</keyword>
<dbReference type="AlphaFoldDB" id="A0A966M358"/>
<evidence type="ECO:0000256" key="2">
    <source>
        <dbReference type="ARBA" id="ARBA00010072"/>
    </source>
</evidence>
<dbReference type="PANTHER" id="PTHR30614:SF37">
    <property type="entry name" value="AMINO-ACID ABC TRANSPORTER PERMEASE PROTEIN YHDX-RELATED"/>
    <property type="match status" value="1"/>
</dbReference>
<evidence type="ECO:0000256" key="6">
    <source>
        <dbReference type="ARBA" id="ARBA00022970"/>
    </source>
</evidence>
<keyword evidence="7 9" id="KW-1133">Transmembrane helix</keyword>
<protein>
    <submittedName>
        <fullName evidence="11">ABC transporter permease subunit</fullName>
    </submittedName>
</protein>
<dbReference type="InterPro" id="IPR035906">
    <property type="entry name" value="MetI-like_sf"/>
</dbReference>
<dbReference type="PANTHER" id="PTHR30614">
    <property type="entry name" value="MEMBRANE COMPONENT OF AMINO ACID ABC TRANSPORTER"/>
    <property type="match status" value="1"/>
</dbReference>
<evidence type="ECO:0000256" key="1">
    <source>
        <dbReference type="ARBA" id="ARBA00004429"/>
    </source>
</evidence>
<dbReference type="Proteomes" id="UP000747791">
    <property type="component" value="Unassembled WGS sequence"/>
</dbReference>
<feature type="transmembrane region" description="Helical" evidence="9">
    <location>
        <begin position="212"/>
        <end position="238"/>
    </location>
</feature>
<organism evidence="11 12">
    <name type="scientific">Candidatus Fonsibacter lacus</name>
    <dbReference type="NCBI Taxonomy" id="2576439"/>
    <lineage>
        <taxon>Bacteria</taxon>
        <taxon>Pseudomonadati</taxon>
        <taxon>Pseudomonadota</taxon>
        <taxon>Alphaproteobacteria</taxon>
        <taxon>Candidatus Pelagibacterales</taxon>
        <taxon>Candidatus Pelagibacterales incertae sedis</taxon>
        <taxon>Candidatus Fonsibacter</taxon>
    </lineage>
</organism>
<keyword evidence="8 9" id="KW-0472">Membrane</keyword>
<evidence type="ECO:0000256" key="5">
    <source>
        <dbReference type="ARBA" id="ARBA00022692"/>
    </source>
</evidence>
<dbReference type="PROSITE" id="PS50928">
    <property type="entry name" value="ABC_TM1"/>
    <property type="match status" value="1"/>
</dbReference>
<dbReference type="InterPro" id="IPR000515">
    <property type="entry name" value="MetI-like"/>
</dbReference>
<evidence type="ECO:0000256" key="7">
    <source>
        <dbReference type="ARBA" id="ARBA00022989"/>
    </source>
</evidence>
<dbReference type="GO" id="GO:0043190">
    <property type="term" value="C:ATP-binding cassette (ABC) transporter complex"/>
    <property type="evidence" value="ECO:0007669"/>
    <property type="project" value="InterPro"/>
</dbReference>
<feature type="transmembrane region" description="Helical" evidence="9">
    <location>
        <begin position="363"/>
        <end position="385"/>
    </location>
</feature>
<dbReference type="Pfam" id="PF00528">
    <property type="entry name" value="BPD_transp_1"/>
    <property type="match status" value="1"/>
</dbReference>
<keyword evidence="5 9" id="KW-0812">Transmembrane</keyword>
<evidence type="ECO:0000313" key="12">
    <source>
        <dbReference type="Proteomes" id="UP000747791"/>
    </source>
</evidence>
<dbReference type="Gene3D" id="1.10.3720.10">
    <property type="entry name" value="MetI-like"/>
    <property type="match status" value="1"/>
</dbReference>
<name>A0A966M358_9PROT</name>
<feature type="transmembrane region" description="Helical" evidence="9">
    <location>
        <begin position="122"/>
        <end position="144"/>
    </location>
</feature>
<evidence type="ECO:0000256" key="4">
    <source>
        <dbReference type="ARBA" id="ARBA00022475"/>
    </source>
</evidence>
<keyword evidence="6" id="KW-0029">Amino-acid transport</keyword>
<gene>
    <name evidence="11" type="ORF">EBX74_00700</name>
</gene>
<evidence type="ECO:0000256" key="9">
    <source>
        <dbReference type="RuleBase" id="RU363032"/>
    </source>
</evidence>
<dbReference type="InterPro" id="IPR043429">
    <property type="entry name" value="ArtM/GltK/GlnP/TcyL/YhdX-like"/>
</dbReference>
<dbReference type="CDD" id="cd06261">
    <property type="entry name" value="TM_PBP2"/>
    <property type="match status" value="2"/>
</dbReference>
<dbReference type="GO" id="GO:0022857">
    <property type="term" value="F:transmembrane transporter activity"/>
    <property type="evidence" value="ECO:0007669"/>
    <property type="project" value="InterPro"/>
</dbReference>
<feature type="transmembrane region" description="Helical" evidence="9">
    <location>
        <begin position="20"/>
        <end position="38"/>
    </location>
</feature>
<evidence type="ECO:0000256" key="8">
    <source>
        <dbReference type="ARBA" id="ARBA00023136"/>
    </source>
</evidence>
<dbReference type="SUPFAM" id="SSF161098">
    <property type="entry name" value="MetI-like"/>
    <property type="match status" value="2"/>
</dbReference>
<dbReference type="EMBL" id="RGOB01000008">
    <property type="protein sequence ID" value="NCU52821.1"/>
    <property type="molecule type" value="Genomic_DNA"/>
</dbReference>
<feature type="transmembrane region" description="Helical" evidence="9">
    <location>
        <begin position="258"/>
        <end position="278"/>
    </location>
</feature>
<dbReference type="NCBIfam" id="TIGR01726">
    <property type="entry name" value="HEQRo_perm_3TM"/>
    <property type="match status" value="1"/>
</dbReference>
<feature type="transmembrane region" description="Helical" evidence="9">
    <location>
        <begin position="82"/>
        <end position="110"/>
    </location>
</feature>
<dbReference type="GO" id="GO:0006865">
    <property type="term" value="P:amino acid transport"/>
    <property type="evidence" value="ECO:0007669"/>
    <property type="project" value="UniProtKB-KW"/>
</dbReference>